<reference evidence="1" key="1">
    <citation type="submission" date="2015-07" db="EMBL/GenBank/DDBJ databases">
        <title>MeaNS - Measles Nucleotide Surveillance Program.</title>
        <authorList>
            <person name="Tran T."/>
            <person name="Druce J."/>
        </authorList>
    </citation>
    <scope>NUCLEOTIDE SEQUENCE</scope>
    <source>
        <strain evidence="1">UCB-OBI-ISO-001</strain>
        <tissue evidence="1">Gonad</tissue>
    </source>
</reference>
<protein>
    <submittedName>
        <fullName evidence="1">Uncharacterized protein</fullName>
    </submittedName>
</protein>
<dbReference type="EMBL" id="KQ416380">
    <property type="protein sequence ID" value="KOF97178.1"/>
    <property type="molecule type" value="Genomic_DNA"/>
</dbReference>
<name>A0A0L8I6S7_OCTBM</name>
<gene>
    <name evidence="1" type="ORF">OCBIM_22030986mg</name>
</gene>
<evidence type="ECO:0000313" key="1">
    <source>
        <dbReference type="EMBL" id="KOF97178.1"/>
    </source>
</evidence>
<accession>A0A0L8I6S7</accession>
<sequence>MIESAKSSTAKMLRPALSQQGILSIARIFYTSSKSMYLKQELCIITKYLS</sequence>
<organism evidence="1">
    <name type="scientific">Octopus bimaculoides</name>
    <name type="common">California two-spotted octopus</name>
    <dbReference type="NCBI Taxonomy" id="37653"/>
    <lineage>
        <taxon>Eukaryota</taxon>
        <taxon>Metazoa</taxon>
        <taxon>Spiralia</taxon>
        <taxon>Lophotrochozoa</taxon>
        <taxon>Mollusca</taxon>
        <taxon>Cephalopoda</taxon>
        <taxon>Coleoidea</taxon>
        <taxon>Octopodiformes</taxon>
        <taxon>Octopoda</taxon>
        <taxon>Incirrata</taxon>
        <taxon>Octopodidae</taxon>
        <taxon>Octopus</taxon>
    </lineage>
</organism>
<dbReference type="AlphaFoldDB" id="A0A0L8I6S7"/>
<proteinExistence type="predicted"/>